<dbReference type="AlphaFoldDB" id="A0A816CMR8"/>
<feature type="non-terminal residue" evidence="1">
    <location>
        <position position="1"/>
    </location>
</feature>
<name>A0A816CMR8_9BILA</name>
<organism evidence="1 3">
    <name type="scientific">Didymodactylos carnosus</name>
    <dbReference type="NCBI Taxonomy" id="1234261"/>
    <lineage>
        <taxon>Eukaryota</taxon>
        <taxon>Metazoa</taxon>
        <taxon>Spiralia</taxon>
        <taxon>Gnathifera</taxon>
        <taxon>Rotifera</taxon>
        <taxon>Eurotatoria</taxon>
        <taxon>Bdelloidea</taxon>
        <taxon>Philodinida</taxon>
        <taxon>Philodinidae</taxon>
        <taxon>Didymodactylos</taxon>
    </lineage>
</organism>
<proteinExistence type="predicted"/>
<comment type="caution">
    <text evidence="1">The sequence shown here is derived from an EMBL/GenBank/DDBJ whole genome shotgun (WGS) entry which is preliminary data.</text>
</comment>
<dbReference type="EMBL" id="CAJNOQ010042234">
    <property type="protein sequence ID" value="CAF1626464.1"/>
    <property type="molecule type" value="Genomic_DNA"/>
</dbReference>
<evidence type="ECO:0000313" key="2">
    <source>
        <dbReference type="EMBL" id="CAF4520591.1"/>
    </source>
</evidence>
<dbReference type="Proteomes" id="UP000663829">
    <property type="component" value="Unassembled WGS sequence"/>
</dbReference>
<accession>A0A816CMR8</accession>
<dbReference type="EMBL" id="CAJOBC010109730">
    <property type="protein sequence ID" value="CAF4520591.1"/>
    <property type="molecule type" value="Genomic_DNA"/>
</dbReference>
<reference evidence="1" key="1">
    <citation type="submission" date="2021-02" db="EMBL/GenBank/DDBJ databases">
        <authorList>
            <person name="Nowell W R."/>
        </authorList>
    </citation>
    <scope>NUCLEOTIDE SEQUENCE</scope>
</reference>
<keyword evidence="3" id="KW-1185">Reference proteome</keyword>
<dbReference type="Proteomes" id="UP000681722">
    <property type="component" value="Unassembled WGS sequence"/>
</dbReference>
<evidence type="ECO:0000313" key="1">
    <source>
        <dbReference type="EMBL" id="CAF1626464.1"/>
    </source>
</evidence>
<gene>
    <name evidence="1" type="ORF">GPM918_LOCUS44062</name>
    <name evidence="2" type="ORF">SRO942_LOCUS45746</name>
</gene>
<protein>
    <submittedName>
        <fullName evidence="1">Uncharacterized protein</fullName>
    </submittedName>
</protein>
<evidence type="ECO:0000313" key="3">
    <source>
        <dbReference type="Proteomes" id="UP000663829"/>
    </source>
</evidence>
<sequence>LEDDSELISIDNLCHTIENVKHLEIPIRTKDQM</sequence>